<organism evidence="1 2">
    <name type="scientific">Thelohanellus kitauei</name>
    <name type="common">Myxosporean</name>
    <dbReference type="NCBI Taxonomy" id="669202"/>
    <lineage>
        <taxon>Eukaryota</taxon>
        <taxon>Metazoa</taxon>
        <taxon>Cnidaria</taxon>
        <taxon>Myxozoa</taxon>
        <taxon>Myxosporea</taxon>
        <taxon>Bivalvulida</taxon>
        <taxon>Platysporina</taxon>
        <taxon>Myxobolidae</taxon>
        <taxon>Thelohanellus</taxon>
    </lineage>
</organism>
<protein>
    <submittedName>
        <fullName evidence="1">Uncharacterized protein</fullName>
    </submittedName>
</protein>
<dbReference type="AlphaFoldDB" id="A0A0C2M4N7"/>
<name>A0A0C2M4N7_THEKT</name>
<proteinExistence type="predicted"/>
<gene>
    <name evidence="1" type="ORF">RF11_15464</name>
</gene>
<accession>A0A0C2M4N7</accession>
<evidence type="ECO:0000313" key="1">
    <source>
        <dbReference type="EMBL" id="KII62005.1"/>
    </source>
</evidence>
<dbReference type="EMBL" id="JWZT01005152">
    <property type="protein sequence ID" value="KII62005.1"/>
    <property type="molecule type" value="Genomic_DNA"/>
</dbReference>
<keyword evidence="2" id="KW-1185">Reference proteome</keyword>
<evidence type="ECO:0000313" key="2">
    <source>
        <dbReference type="Proteomes" id="UP000031668"/>
    </source>
</evidence>
<comment type="caution">
    <text evidence="1">The sequence shown here is derived from an EMBL/GenBank/DDBJ whole genome shotgun (WGS) entry which is preliminary data.</text>
</comment>
<reference evidence="1 2" key="1">
    <citation type="journal article" date="2014" name="Genome Biol. Evol.">
        <title>The genome of the myxosporean Thelohanellus kitauei shows adaptations to nutrient acquisition within its fish host.</title>
        <authorList>
            <person name="Yang Y."/>
            <person name="Xiong J."/>
            <person name="Zhou Z."/>
            <person name="Huo F."/>
            <person name="Miao W."/>
            <person name="Ran C."/>
            <person name="Liu Y."/>
            <person name="Zhang J."/>
            <person name="Feng J."/>
            <person name="Wang M."/>
            <person name="Wang M."/>
            <person name="Wang L."/>
            <person name="Yao B."/>
        </authorList>
    </citation>
    <scope>NUCLEOTIDE SEQUENCE [LARGE SCALE GENOMIC DNA]</scope>
    <source>
        <strain evidence="1">Wuqing</strain>
    </source>
</reference>
<sequence length="130" mass="15495">MIKSRTNVLDSYGQTVIKNVTSSNSQFYIFFKKAGDLKAECEIKCYFFDENMVIRVKKCHISVDSNTFHAIHKFSIGHEFVLMKEVKYEFEDFTIKFEESKINQGLLTFRFDKLYIEFERQENTCKLQKK</sequence>
<dbReference type="Proteomes" id="UP000031668">
    <property type="component" value="Unassembled WGS sequence"/>
</dbReference>